<feature type="domain" description="RING-type" evidence="6">
    <location>
        <begin position="1005"/>
        <end position="1043"/>
    </location>
</feature>
<feature type="compositionally biased region" description="Polar residues" evidence="5">
    <location>
        <begin position="22"/>
        <end position="37"/>
    </location>
</feature>
<gene>
    <name evidence="9" type="ORF">SDRG_04381</name>
</gene>
<keyword evidence="1 4" id="KW-0853">WD repeat</keyword>
<feature type="region of interest" description="Disordered" evidence="5">
    <location>
        <begin position="1"/>
        <end position="41"/>
    </location>
</feature>
<dbReference type="InParanoid" id="T0QX99"/>
<dbReference type="FunFam" id="1.10.1540.10:FF:000001">
    <property type="entry name" value="neurobeachin isoform X1"/>
    <property type="match status" value="1"/>
</dbReference>
<evidence type="ECO:0000259" key="6">
    <source>
        <dbReference type="PROSITE" id="PS50089"/>
    </source>
</evidence>
<dbReference type="InterPro" id="IPR015943">
    <property type="entry name" value="WD40/YVTN_repeat-like_dom_sf"/>
</dbReference>
<proteinExistence type="predicted"/>
<evidence type="ECO:0000259" key="7">
    <source>
        <dbReference type="PROSITE" id="PS50197"/>
    </source>
</evidence>
<name>T0QX99_SAPDV</name>
<dbReference type="Pfam" id="PF02138">
    <property type="entry name" value="Beach"/>
    <property type="match status" value="1"/>
</dbReference>
<dbReference type="Gene3D" id="2.130.10.10">
    <property type="entry name" value="YVTN repeat-like/Quinoprotein amine dehydrogenase"/>
    <property type="match status" value="1"/>
</dbReference>
<organism evidence="9 10">
    <name type="scientific">Saprolegnia diclina (strain VS20)</name>
    <dbReference type="NCBI Taxonomy" id="1156394"/>
    <lineage>
        <taxon>Eukaryota</taxon>
        <taxon>Sar</taxon>
        <taxon>Stramenopiles</taxon>
        <taxon>Oomycota</taxon>
        <taxon>Saprolegniomycetes</taxon>
        <taxon>Saprolegniales</taxon>
        <taxon>Saprolegniaceae</taxon>
        <taxon>Saprolegnia</taxon>
    </lineage>
</organism>
<dbReference type="InterPro" id="IPR036322">
    <property type="entry name" value="WD40_repeat_dom_sf"/>
</dbReference>
<dbReference type="CDD" id="cd01201">
    <property type="entry name" value="PH_BEACH"/>
    <property type="match status" value="1"/>
</dbReference>
<dbReference type="InterPro" id="IPR013083">
    <property type="entry name" value="Znf_RING/FYVE/PHD"/>
</dbReference>
<dbReference type="SUPFAM" id="SSF81837">
    <property type="entry name" value="BEACH domain"/>
    <property type="match status" value="1"/>
</dbReference>
<dbReference type="InterPro" id="IPR001680">
    <property type="entry name" value="WD40_rpt"/>
</dbReference>
<dbReference type="GeneID" id="19945108"/>
<dbReference type="Gene3D" id="3.30.40.10">
    <property type="entry name" value="Zinc/RING finger domain, C3HC4 (zinc finger)"/>
    <property type="match status" value="1"/>
</dbReference>
<feature type="domain" description="BEACH" evidence="7">
    <location>
        <begin position="2425"/>
        <end position="2722"/>
    </location>
</feature>
<evidence type="ECO:0008006" key="11">
    <source>
        <dbReference type="Google" id="ProtNLM"/>
    </source>
</evidence>
<dbReference type="SUPFAM" id="SSF50729">
    <property type="entry name" value="PH domain-like"/>
    <property type="match status" value="1"/>
</dbReference>
<dbReference type="OMA" id="LWVERTR"/>
<accession>T0QX99</accession>
<dbReference type="InterPro" id="IPR011993">
    <property type="entry name" value="PH-like_dom_sf"/>
</dbReference>
<dbReference type="InterPro" id="IPR000409">
    <property type="entry name" value="BEACH_dom"/>
</dbReference>
<dbReference type="InterPro" id="IPR051944">
    <property type="entry name" value="BEACH_domain_protein"/>
</dbReference>
<dbReference type="Pfam" id="PF00400">
    <property type="entry name" value="WD40"/>
    <property type="match status" value="1"/>
</dbReference>
<keyword evidence="10" id="KW-1185">Reference proteome</keyword>
<dbReference type="OrthoDB" id="26681at2759"/>
<feature type="repeat" description="WD" evidence="4">
    <location>
        <begin position="2920"/>
        <end position="2961"/>
    </location>
</feature>
<dbReference type="Gene3D" id="1.10.1540.10">
    <property type="entry name" value="BEACH domain"/>
    <property type="match status" value="1"/>
</dbReference>
<reference evidence="9 10" key="1">
    <citation type="submission" date="2012-04" db="EMBL/GenBank/DDBJ databases">
        <title>The Genome Sequence of Saprolegnia declina VS20.</title>
        <authorList>
            <consortium name="The Broad Institute Genome Sequencing Platform"/>
            <person name="Russ C."/>
            <person name="Nusbaum C."/>
            <person name="Tyler B."/>
            <person name="van West P."/>
            <person name="Dieguez-Uribeondo J."/>
            <person name="de Bruijn I."/>
            <person name="Tripathy S."/>
            <person name="Jiang R."/>
            <person name="Young S.K."/>
            <person name="Zeng Q."/>
            <person name="Gargeya S."/>
            <person name="Fitzgerald M."/>
            <person name="Haas B."/>
            <person name="Abouelleil A."/>
            <person name="Alvarado L."/>
            <person name="Arachchi H.M."/>
            <person name="Berlin A."/>
            <person name="Chapman S.B."/>
            <person name="Goldberg J."/>
            <person name="Griggs A."/>
            <person name="Gujja S."/>
            <person name="Hansen M."/>
            <person name="Howarth C."/>
            <person name="Imamovic A."/>
            <person name="Larimer J."/>
            <person name="McCowen C."/>
            <person name="Montmayeur A."/>
            <person name="Murphy C."/>
            <person name="Neiman D."/>
            <person name="Pearson M."/>
            <person name="Priest M."/>
            <person name="Roberts A."/>
            <person name="Saif S."/>
            <person name="Shea T."/>
            <person name="Sisk P."/>
            <person name="Sykes S."/>
            <person name="Wortman J."/>
            <person name="Nusbaum C."/>
            <person name="Birren B."/>
        </authorList>
    </citation>
    <scope>NUCLEOTIDE SEQUENCE [LARGE SCALE GENOMIC DNA]</scope>
    <source>
        <strain evidence="9 10">VS20</strain>
    </source>
</reference>
<dbReference type="InterPro" id="IPR036372">
    <property type="entry name" value="BEACH_dom_sf"/>
</dbReference>
<dbReference type="VEuPathDB" id="FungiDB:SDRG_04381"/>
<dbReference type="GO" id="GO:0008270">
    <property type="term" value="F:zinc ion binding"/>
    <property type="evidence" value="ECO:0007669"/>
    <property type="project" value="UniProtKB-KW"/>
</dbReference>
<evidence type="ECO:0000256" key="3">
    <source>
        <dbReference type="PROSITE-ProRule" id="PRU00175"/>
    </source>
</evidence>
<feature type="domain" description="BEACH-type PH" evidence="8">
    <location>
        <begin position="2298"/>
        <end position="2405"/>
    </location>
</feature>
<dbReference type="CDD" id="cd06071">
    <property type="entry name" value="Beach"/>
    <property type="match status" value="1"/>
</dbReference>
<evidence type="ECO:0000259" key="8">
    <source>
        <dbReference type="PROSITE" id="PS51783"/>
    </source>
</evidence>
<dbReference type="PROSITE" id="PS50197">
    <property type="entry name" value="BEACH"/>
    <property type="match status" value="1"/>
</dbReference>
<dbReference type="SMART" id="SM00320">
    <property type="entry name" value="WD40"/>
    <property type="match status" value="4"/>
</dbReference>
<dbReference type="InterPro" id="IPR001841">
    <property type="entry name" value="Znf_RING"/>
</dbReference>
<evidence type="ECO:0000256" key="1">
    <source>
        <dbReference type="ARBA" id="ARBA00022574"/>
    </source>
</evidence>
<dbReference type="InterPro" id="IPR023362">
    <property type="entry name" value="PH-BEACH_dom"/>
</dbReference>
<keyword evidence="3" id="KW-0479">Metal-binding</keyword>
<dbReference type="PROSITE" id="PS50089">
    <property type="entry name" value="ZF_RING_2"/>
    <property type="match status" value="1"/>
</dbReference>
<dbReference type="SUPFAM" id="SSF57850">
    <property type="entry name" value="RING/U-box"/>
    <property type="match status" value="1"/>
</dbReference>
<evidence type="ECO:0000256" key="2">
    <source>
        <dbReference type="ARBA" id="ARBA00022737"/>
    </source>
</evidence>
<keyword evidence="2" id="KW-0677">Repeat</keyword>
<evidence type="ECO:0000256" key="5">
    <source>
        <dbReference type="SAM" id="MobiDB-lite"/>
    </source>
</evidence>
<keyword evidence="3" id="KW-0863">Zinc-finger</keyword>
<dbReference type="Proteomes" id="UP000030762">
    <property type="component" value="Unassembled WGS sequence"/>
</dbReference>
<dbReference type="EMBL" id="JH767141">
    <property type="protein sequence ID" value="EQC38685.1"/>
    <property type="molecule type" value="Genomic_DNA"/>
</dbReference>
<feature type="region of interest" description="Disordered" evidence="5">
    <location>
        <begin position="2740"/>
        <end position="2768"/>
    </location>
</feature>
<sequence length="3091" mass="339321">MHRLFRKDKTSPSRQEPPPSRASESAVSPARSSASEADSSKKLAIRDLDTESSTAAAVTTLLALVESQDHFPLTRNEAADVVKRCSTRVASVLRSTIESAEKPKVKPSMFTSASPPRALWCLPPASISLSLQAMQLLSLVVRDEATALLVLDEKLGRRLVASLDIALHESSRTDAKARGRAIESMAHLLRVLVTYAPIVVDLIEKDQLLPLYQWCSTTVEIANVLYTVLLQLPKAIAGPHAKSIVAHLRSRDVLLILLEQMAVLDACDASGILHVVAAHLQYAAKQNLSLLHAQLQSRRRYDALLTFLVTWLTAEANAASMERTFDLIQSLQELLASGNETPGSQYTSKVKETLTILKPTPRPRLMCTCNAAVLDMLAKLIYRLQEPLAASMSTASYQELVQCQLVHTIGHVLSQDASHYIVASEVGLLESFLQRLEELSDVVKLAIGSVISSVAIEAGVVPMLELRRMQLLLDMRTFSYASVHMLLVLLANLVRFHADYLDVLRTLRLTETLYHMFVEDATAAFRYAWPTGDGLTTECTAAALDGILVSHTELLATEDDNDVLSDVGASIVANDHNVPLMFELLSASMAQNAGFWTRDLLDAMSTWIFVPAHRHPCVCLWATLVRSTVETQPTAVFTNDAINWGLQAIRKTLVSSSPDWHLVVLLLTYLATLQSSSSAGLRPWGFAHVTEHLISPLPTPEAVTALAAMLLACEADVVFAAVLLVLSRSPPTEPPLAVHVVDALFCLVQTCSLQSDVFRDGVHRRIPLSFHGRLLVAMVASTPLVDQAALATHVCWYVAALAVDVVPATLQSSTSHRTLCLVHPEAIVGLLQLLQVWSSHLKDDVIDQLVGYLHAVTGSSANIARLVDAGALEAMLRAHFPTTSDAFRPLGELLVHMAQVRLGPRDLRTWVECILSDACPSLLPRLLATYPCDDDLLSTTTNLPRLELHLDRDGYAQYTVDVPPGVVWPPQEGYTLSSWVYISEACEAHSVVEALYHQLTQRDTCIMCRVVYTSPVPLKCSHVACRACVQRLTDFGGACVVCNAPSLYLWSLRSADGRSVVDVFLKGTKLFMKTQASKHPTPFQHPPLLEKRWYHIALVHTHQRFQFQSGSAVSLYVQGSVQETTKLSFPVASPSPFSGFFGVPSATRRPSKGKWCLGPTYVIEEPLSPGTIAALYATGPQYDQLFFGADGNGTLPVALDGGAVSSASTFLDVVASTVGQSLLHRPVAPAALPTHSVLISADKILFTYSPRNTVGEVTLCNTSRQGLPQAHGSGGATAIDPTLLPQAALQLCGAGAKLAYVLLEHARTVEGVDTSLQLLLALTRGQRVHLAGVERESGYEIVNYLLRQKSRLLSSKALATLFCIVQGDLFNCAALQHWILDFSIWLPTSANVQRTLCATLYQLLLIATSVDKKKLQSINIVRQLLDVFLLGNLCLELASVVADLVLVCLDTLATDANYVDVSLFLASLMSSNFRFVTHDTAVASVPKQLAQWGLSPRGRSRDVIATVPDRALHRQAHLRELLLNMIIKAVQKQDVKLAKLQAADASPTSSGSQAPTMLPRPKIHGARKWLTPAWLGLFLYPSQLPQLPLVAASPNTVLLGLQLLGVLLTHKSYEVSFQHKGLYKVLASALPASDHAGFPFEAMYFSLFCLLLGPPVDGWPHKVDRIVLNVAHLTHDFAPNIASNVVKNHNMAAVLLAVVRRAYGGLALEGAEPDILHLEVLRFLRYLYETMPAFADVVDTSLHRDLTALIAAVVTTHSSTSFAHPVAAAALDLLVESLTMLCVSTLTGLNVARSVVAGSNPGSLSDATFAELQSLLLVMMLKRVKDKLSTQEFWLPGSVCIIDNIGGLCLLALSRVQCWQTAQPGVPASCGPTFCTNGPSALMDLVLYLICETPVGTSASKASFQPPSQDKKKRQLRQFLGTIGVNLSRTAFETDPFMEAMFASLNGIILHVLAVQTAESVLALLQRLHRQREVILGSRNGDKAFFRCLCRHLLQGLLVPEPNSTELRDASIALWIDLLYFQKSLLSEMLTVTLKVPNNAGYAVNLVKNGFDMLLTSPQDEFLKWLQLVGPPMKQLEASLDASYVLWVERTRKDVSKEWTNYFAEKRKPVDDMAFLHIKCKEQALELHDACRREIQRQARSQADSKDRDLFRKRQFAKAATVVAGGHDDAHQHTNLFLRASALRKAPVPTQWYLDRTEGTYRMRKRLLALPPPPPRHRIVRHRRAYSCSDLGRVLVVGLDVPRRPVSPKQTRLQSAASLVYDGDDAADDNDDDDLGWHKWVQRDDSALDAKLRPLLLPGDDVSEDIQDCQRVDGMDKCPSVLLLGTQHVYLVDHLRTDDHSKRKVVATGGSHECRFWSYDDILELHKRRYLLQHVAIELFANDGRNYLIAFGSGHQRERVFALICAKCPNVKGAASGLDRNATSSELLTKLLGNSLLERWVHGDVTNFEYLMHLNTLAGRSYNDLTQYPVFPWILSDYTSATIDLSDPSVYRDLTKPMGALYREDEFRTRYESLEDGDVPAFHYGTHYSSSGIVLHYLMRLEPFTRGIQQLQGGRFDHADRLFASIPSAYASASGCSPSKHQSSNTQDVKELIPEFFYLPSFLENRNKIDFGRDQSGVQLSAVTLPPWAHGSAAEFVRVNRAALESPYVSSMLHHWIDLIFGYKQQGPPAVEACNVFYHLTYEGALDLETIGDPALRAAYLDQINEFGQTPSQLFKLPHPPREKDKSIFRTRMQRTFLNRSVLGNTTPEQSPSPSDAPTLPTSLSWPNLTDVKPSLQPELKRESSYNALVESFRDNNDATSESSYSVGLRGARVVVVPSDCLLLPPPADALLSSDVKFLAWRCRDRALRFFSMGDNGDTRLLTTLELPDLSASGAVATADGRTIVTIDARAPILHVWFFKAKVHLTRTGAAMSLHSTLAAPQHGSRITAAAVSRAYSILLSGCSSGHVLVWDLNRLVVVRKVLSAPTPIVAVAIHDIVGDVVVATAHTWYVGDVNGDVYASGETSVAISALCVSSHDAAAWSVETLLVTGHVDGTVRLWSYGLGPSMLKCICGATGPRVTSVVLSKDAKRVYAGHADGRVYLWRLEPDIQG</sequence>
<keyword evidence="3" id="KW-0862">Zinc</keyword>
<dbReference type="PANTHER" id="PTHR46108:SF4">
    <property type="entry name" value="BLUE CHEESE"/>
    <property type="match status" value="1"/>
</dbReference>
<dbReference type="SMART" id="SM01026">
    <property type="entry name" value="Beach"/>
    <property type="match status" value="1"/>
</dbReference>
<dbReference type="STRING" id="1156394.T0QX99"/>
<dbReference type="eggNOG" id="KOG1788">
    <property type="taxonomic scope" value="Eukaryota"/>
</dbReference>
<evidence type="ECO:0000313" key="9">
    <source>
        <dbReference type="EMBL" id="EQC38685.1"/>
    </source>
</evidence>
<dbReference type="SUPFAM" id="SSF50978">
    <property type="entry name" value="WD40 repeat-like"/>
    <property type="match status" value="1"/>
</dbReference>
<evidence type="ECO:0000256" key="4">
    <source>
        <dbReference type="PROSITE-ProRule" id="PRU00221"/>
    </source>
</evidence>
<dbReference type="Pfam" id="PF14844">
    <property type="entry name" value="PH_BEACH"/>
    <property type="match status" value="1"/>
</dbReference>
<evidence type="ECO:0000313" key="10">
    <source>
        <dbReference type="Proteomes" id="UP000030762"/>
    </source>
</evidence>
<dbReference type="PANTHER" id="PTHR46108">
    <property type="entry name" value="BLUE CHEESE"/>
    <property type="match status" value="1"/>
</dbReference>
<dbReference type="eggNOG" id="KOG1786">
    <property type="taxonomic scope" value="Eukaryota"/>
</dbReference>
<dbReference type="RefSeq" id="XP_008608277.1">
    <property type="nucleotide sequence ID" value="XM_008610055.1"/>
</dbReference>
<dbReference type="Gene3D" id="2.30.29.30">
    <property type="entry name" value="Pleckstrin-homology domain (PH domain)/Phosphotyrosine-binding domain (PTB)"/>
    <property type="match status" value="1"/>
</dbReference>
<dbReference type="PROSITE" id="PS51783">
    <property type="entry name" value="PH_BEACH"/>
    <property type="match status" value="1"/>
</dbReference>
<protein>
    <recommendedName>
        <fullName evidence="11">RING-type domain-containing protein</fullName>
    </recommendedName>
</protein>
<dbReference type="PROSITE" id="PS50082">
    <property type="entry name" value="WD_REPEATS_2"/>
    <property type="match status" value="1"/>
</dbReference>